<dbReference type="PANTHER" id="PTHR13225">
    <property type="entry name" value="MISEXPRESSION SUPPRESSOR OF RAS 6"/>
    <property type="match status" value="1"/>
</dbReference>
<sequence length="431" mass="47318">MVAPLKRLRGGSCETPVYVCEYHSEALRCLHHAIRHKRLPFEGVTMVHLDAHPDLSGSSTMPAQTVFESPFSVYEALASDSSGIAQWILPAVYGGHLRCVWWVRPSFSGQIRDGDYNIAVGRATRPPGDDLKTRECKKPASKQNLSVTGDVISAVDVIMTSCSEPYFVEDGLYCERTKLMDPKPVRLLVSQAPSSHHVSHGEDLKDPWCLHTSDVDQWTLDVCLDYFACGNPFLTGVRPSVAAPCAAVQNMATFRATAVQDVPRFLADAEAFDFAYSAVLKDSLASVHREASDTADGADTQSDALLDSLGTFLPVGLRESLLDDFQTALETARESELLEILQAGDMVSLPLQPVVRADVEARLASFDGFLEQLCKRFGPPAAVTIARSVVDGFCPMRWLCDLESGTLDVLRRHLGEIQLIYSDELDSMEHV</sequence>
<gene>
    <name evidence="2" type="ORF">NSCI0253_LOCUS11392</name>
</gene>
<reference evidence="2" key="1">
    <citation type="submission" date="2021-01" db="EMBL/GenBank/DDBJ databases">
        <authorList>
            <person name="Corre E."/>
            <person name="Pelletier E."/>
            <person name="Niang G."/>
            <person name="Scheremetjew M."/>
            <person name="Finn R."/>
            <person name="Kale V."/>
            <person name="Holt S."/>
            <person name="Cochrane G."/>
            <person name="Meng A."/>
            <person name="Brown T."/>
            <person name="Cohen L."/>
        </authorList>
    </citation>
    <scope>NUCLEOTIDE SEQUENCE</scope>
</reference>
<accession>A0A7S0ZYS1</accession>
<dbReference type="AlphaFoldDB" id="A0A7S0ZYS1"/>
<name>A0A7S0ZYS1_NOCSC</name>
<dbReference type="EMBL" id="HBFQ01016426">
    <property type="protein sequence ID" value="CAD8837044.1"/>
    <property type="molecule type" value="Transcribed_RNA"/>
</dbReference>
<comment type="similarity">
    <text evidence="1">Belongs to the UPF0489 family.</text>
</comment>
<dbReference type="InterPro" id="IPR024131">
    <property type="entry name" value="UPF0489"/>
</dbReference>
<organism evidence="2">
    <name type="scientific">Noctiluca scintillans</name>
    <name type="common">Sea sparkle</name>
    <name type="synonym">Red tide dinoflagellate</name>
    <dbReference type="NCBI Taxonomy" id="2966"/>
    <lineage>
        <taxon>Eukaryota</taxon>
        <taxon>Sar</taxon>
        <taxon>Alveolata</taxon>
        <taxon>Dinophyceae</taxon>
        <taxon>Noctilucales</taxon>
        <taxon>Noctilucaceae</taxon>
        <taxon>Noctiluca</taxon>
    </lineage>
</organism>
<evidence type="ECO:0000313" key="2">
    <source>
        <dbReference type="EMBL" id="CAD8837044.1"/>
    </source>
</evidence>
<dbReference type="PANTHER" id="PTHR13225:SF3">
    <property type="entry name" value="UPF0489 PROTEIN C5ORF22"/>
    <property type="match status" value="1"/>
</dbReference>
<proteinExistence type="inferred from homology"/>
<protein>
    <submittedName>
        <fullName evidence="2">Uncharacterized protein</fullName>
    </submittedName>
</protein>
<dbReference type="Pfam" id="PF12640">
    <property type="entry name" value="UPF0489"/>
    <property type="match status" value="2"/>
</dbReference>
<evidence type="ECO:0000256" key="1">
    <source>
        <dbReference type="ARBA" id="ARBA00007099"/>
    </source>
</evidence>